<comment type="caution">
    <text evidence="1">The sequence shown here is derived from an EMBL/GenBank/DDBJ whole genome shotgun (WGS) entry which is preliminary data.</text>
</comment>
<accession>A0ACC3AF13</accession>
<evidence type="ECO:0000313" key="2">
    <source>
        <dbReference type="Proteomes" id="UP001172386"/>
    </source>
</evidence>
<proteinExistence type="predicted"/>
<dbReference type="Proteomes" id="UP001172386">
    <property type="component" value="Unassembled WGS sequence"/>
</dbReference>
<sequence>MSDNPKAPPTAYPADELKPQDQAGGKGLDARMEPAANWTQLEFWDDEGTSPYLKDYEGRDLLKDKAVLITGGDSGIGRSVAVLMAREGADISFVYLPEEEEDAQWTKKSIEKAGRKAHLLPLDITDEENCKKAVDEHIKTFGKLSVLVNNSAMQEMSDDLKDIDLKVVEKTFRTNILSMFAMTKYALPHMKRGSSIVNSCSVAAYMGNPQLVDYSSTKGAIATFTRSLAQQQAPKGIRVNAVAPGIIWTPLQPATKGNPPEAMDSLGVAKAPLQRPGMPIEVAVAYVFLASPMGSYFTGEVIHGTGGLEMQG</sequence>
<gene>
    <name evidence="1" type="ORF">H2198_002250</name>
</gene>
<organism evidence="1 2">
    <name type="scientific">Neophaeococcomyces mojaviensis</name>
    <dbReference type="NCBI Taxonomy" id="3383035"/>
    <lineage>
        <taxon>Eukaryota</taxon>
        <taxon>Fungi</taxon>
        <taxon>Dikarya</taxon>
        <taxon>Ascomycota</taxon>
        <taxon>Pezizomycotina</taxon>
        <taxon>Eurotiomycetes</taxon>
        <taxon>Chaetothyriomycetidae</taxon>
        <taxon>Chaetothyriales</taxon>
        <taxon>Chaetothyriales incertae sedis</taxon>
        <taxon>Neophaeococcomyces</taxon>
    </lineage>
</organism>
<dbReference type="EMBL" id="JAPDRQ010000027">
    <property type="protein sequence ID" value="KAJ9660905.1"/>
    <property type="molecule type" value="Genomic_DNA"/>
</dbReference>
<evidence type="ECO:0000313" key="1">
    <source>
        <dbReference type="EMBL" id="KAJ9660905.1"/>
    </source>
</evidence>
<protein>
    <submittedName>
        <fullName evidence="1">Uncharacterized protein</fullName>
    </submittedName>
</protein>
<reference evidence="1" key="1">
    <citation type="submission" date="2022-10" db="EMBL/GenBank/DDBJ databases">
        <title>Culturing micro-colonial fungi from biological soil crusts in the Mojave desert and describing Neophaeococcomyces mojavensis, and introducing the new genera and species Taxawa tesnikishii.</title>
        <authorList>
            <person name="Kurbessoian T."/>
            <person name="Stajich J.E."/>
        </authorList>
    </citation>
    <scope>NUCLEOTIDE SEQUENCE</scope>
    <source>
        <strain evidence="1">JES_112</strain>
    </source>
</reference>
<name>A0ACC3AF13_9EURO</name>
<keyword evidence="2" id="KW-1185">Reference proteome</keyword>